<evidence type="ECO:0000313" key="3">
    <source>
        <dbReference type="EMBL" id="MBA8792508.1"/>
    </source>
</evidence>
<dbReference type="PROSITE" id="PS51257">
    <property type="entry name" value="PROKAR_LIPOPROTEIN"/>
    <property type="match status" value="1"/>
</dbReference>
<dbReference type="CDD" id="cd08506">
    <property type="entry name" value="PBP2_clavulanate_OppA2"/>
    <property type="match status" value="1"/>
</dbReference>
<dbReference type="Proteomes" id="UP000523079">
    <property type="component" value="Unassembled WGS sequence"/>
</dbReference>
<organism evidence="3 4">
    <name type="scientific">Microlunatus kandeliicorticis</name>
    <dbReference type="NCBI Taxonomy" id="1759536"/>
    <lineage>
        <taxon>Bacteria</taxon>
        <taxon>Bacillati</taxon>
        <taxon>Actinomycetota</taxon>
        <taxon>Actinomycetes</taxon>
        <taxon>Propionibacteriales</taxon>
        <taxon>Propionibacteriaceae</taxon>
        <taxon>Microlunatus</taxon>
    </lineage>
</organism>
<comment type="caution">
    <text evidence="3">The sequence shown here is derived from an EMBL/GenBank/DDBJ whole genome shotgun (WGS) entry which is preliminary data.</text>
</comment>
<keyword evidence="1" id="KW-0732">Signal</keyword>
<dbReference type="AlphaFoldDB" id="A0A7W3P456"/>
<sequence>MKKPPRALRVLGVVAAGLLLVSGCNANPSQSSSNQTTAATKGGDLTILTSSTQLNFDPAKSQSLAITSLGLVLRRLTSWETSPNAPTKVIPDLATDTGRPSDGGRTWTYTLKDGLKYDDGTPITSEDIKYGVERSFAPQLSGGLSYHKSLLVGGSSYGGPYDGKQLSSIETPNDKTIVFHLNAPYGDWPWIVSMGAFAPVPKAKDTNPATYGNDPAASGPYKIDKLQQGVSLTMSRNPNWSQATDQARTAGPDTITFKMGQDETVQAQALISDSGANATSFGADFVPAAQLAQAQGNPQVGNRLVTSADGALNFLSMNTQRGALKNVKVRQAFNYAIDRKAFITASGGSVSGDPATTLITPGIPGRQVYDDYPAGDDGDVAKAKQLLSESGQSNLKLTLLVSNQPIALAQAQAIQQALQRIGGVTITLRPLDDNALSSAVTQGNGDYDLYLGSWQPDFPSANGNIQPLFDSSQIGNGGYNTSRYDNAKVDALIKQATGEVDQTKAEALWAEADKAIMADAPVVPLSYAKNSFLHGSKVQNFFIGEFPAYPNYLRVTVSR</sequence>
<dbReference type="GO" id="GO:1904680">
    <property type="term" value="F:peptide transmembrane transporter activity"/>
    <property type="evidence" value="ECO:0007669"/>
    <property type="project" value="TreeGrafter"/>
</dbReference>
<evidence type="ECO:0000259" key="2">
    <source>
        <dbReference type="Pfam" id="PF00496"/>
    </source>
</evidence>
<dbReference type="InterPro" id="IPR039424">
    <property type="entry name" value="SBP_5"/>
</dbReference>
<dbReference type="PANTHER" id="PTHR30290:SF83">
    <property type="entry name" value="ABC TRANSPORTER SUBSTRATE-BINDING PROTEIN"/>
    <property type="match status" value="1"/>
</dbReference>
<feature type="signal peptide" evidence="1">
    <location>
        <begin position="1"/>
        <end position="26"/>
    </location>
</feature>
<dbReference type="InterPro" id="IPR000914">
    <property type="entry name" value="SBP_5_dom"/>
</dbReference>
<dbReference type="GO" id="GO:0043190">
    <property type="term" value="C:ATP-binding cassette (ABC) transporter complex"/>
    <property type="evidence" value="ECO:0007669"/>
    <property type="project" value="InterPro"/>
</dbReference>
<dbReference type="RefSeq" id="WP_182558153.1">
    <property type="nucleotide sequence ID" value="NZ_JACGWT010000001.1"/>
</dbReference>
<reference evidence="3 4" key="1">
    <citation type="submission" date="2020-07" db="EMBL/GenBank/DDBJ databases">
        <title>Sequencing the genomes of 1000 actinobacteria strains.</title>
        <authorList>
            <person name="Klenk H.-P."/>
        </authorList>
    </citation>
    <scope>NUCLEOTIDE SEQUENCE [LARGE SCALE GENOMIC DNA]</scope>
    <source>
        <strain evidence="3 4">DSM 100723</strain>
    </source>
</reference>
<name>A0A7W3P456_9ACTN</name>
<dbReference type="GO" id="GO:0042597">
    <property type="term" value="C:periplasmic space"/>
    <property type="evidence" value="ECO:0007669"/>
    <property type="project" value="UniProtKB-ARBA"/>
</dbReference>
<accession>A0A7W3P456</accession>
<evidence type="ECO:0000256" key="1">
    <source>
        <dbReference type="SAM" id="SignalP"/>
    </source>
</evidence>
<protein>
    <submittedName>
        <fullName evidence="3">Peptide/nickel transport system substrate-binding protein</fullName>
    </submittedName>
</protein>
<feature type="domain" description="Solute-binding protein family 5" evidence="2">
    <location>
        <begin position="88"/>
        <end position="475"/>
    </location>
</feature>
<dbReference type="PANTHER" id="PTHR30290">
    <property type="entry name" value="PERIPLASMIC BINDING COMPONENT OF ABC TRANSPORTER"/>
    <property type="match status" value="1"/>
</dbReference>
<dbReference type="EMBL" id="JACGWT010000001">
    <property type="protein sequence ID" value="MBA8792508.1"/>
    <property type="molecule type" value="Genomic_DNA"/>
</dbReference>
<feature type="chain" id="PRO_5038341544" evidence="1">
    <location>
        <begin position="27"/>
        <end position="559"/>
    </location>
</feature>
<gene>
    <name evidence="3" type="ORF">FHX74_000102</name>
</gene>
<dbReference type="SUPFAM" id="SSF53850">
    <property type="entry name" value="Periplasmic binding protein-like II"/>
    <property type="match status" value="1"/>
</dbReference>
<evidence type="ECO:0000313" key="4">
    <source>
        <dbReference type="Proteomes" id="UP000523079"/>
    </source>
</evidence>
<dbReference type="Pfam" id="PF00496">
    <property type="entry name" value="SBP_bac_5"/>
    <property type="match status" value="1"/>
</dbReference>
<proteinExistence type="predicted"/>
<keyword evidence="4" id="KW-1185">Reference proteome</keyword>
<dbReference type="Gene3D" id="3.10.105.10">
    <property type="entry name" value="Dipeptide-binding Protein, Domain 3"/>
    <property type="match status" value="1"/>
</dbReference>
<dbReference type="GO" id="GO:0015833">
    <property type="term" value="P:peptide transport"/>
    <property type="evidence" value="ECO:0007669"/>
    <property type="project" value="TreeGrafter"/>
</dbReference>
<dbReference type="Gene3D" id="3.40.190.10">
    <property type="entry name" value="Periplasmic binding protein-like II"/>
    <property type="match status" value="1"/>
</dbReference>
<dbReference type="InterPro" id="IPR030678">
    <property type="entry name" value="Peptide/Ni-bd"/>
</dbReference>
<dbReference type="PIRSF" id="PIRSF002741">
    <property type="entry name" value="MppA"/>
    <property type="match status" value="1"/>
</dbReference>